<proteinExistence type="predicted"/>
<dbReference type="EMBL" id="CP000555">
    <property type="protein sequence ID" value="ABM96050.1"/>
    <property type="molecule type" value="Genomic_DNA"/>
</dbReference>
<dbReference type="PANTHER" id="PTHR36573">
    <property type="entry name" value="INTERMEMBRANE PHOSPHOLIPID TRANSPORT SYSTEM BINDING PROTEIN MLAC"/>
    <property type="match status" value="1"/>
</dbReference>
<evidence type="ECO:0000256" key="1">
    <source>
        <dbReference type="SAM" id="SignalP"/>
    </source>
</evidence>
<dbReference type="PIRSF" id="PIRSF004649">
    <property type="entry name" value="MlaC"/>
    <property type="match status" value="1"/>
</dbReference>
<dbReference type="Pfam" id="PF05494">
    <property type="entry name" value="MlaC"/>
    <property type="match status" value="1"/>
</dbReference>
<keyword evidence="3" id="KW-1185">Reference proteome</keyword>
<evidence type="ECO:0000313" key="2">
    <source>
        <dbReference type="EMBL" id="ABM96050.1"/>
    </source>
</evidence>
<dbReference type="STRING" id="420662.Mpe_A3097"/>
<sequence>MLKRQFLSLSLVALGLAHGVALAQTVAQTPDGLVKQVSTEVLDSIKADKAIQGGDTQRILALVDAKILPHVDFDAMTEFAAGKAAWSQATPDQRARLQDEFKVMLVRQYAAAFAQVRDQTIEFGRVVKSPDNPGEVIVRTKIVGQRDPVPINYYLRRTGDAWKIHDLDVLGIRLGLSYQQQWMPIIKAKGMDALIAELAQRNKSAGARG</sequence>
<reference evidence="2 3" key="1">
    <citation type="journal article" date="2007" name="J. Bacteriol.">
        <title>Whole-genome analysis of the methyl tert-butyl ether-degrading beta-proteobacterium Methylibium petroleiphilum PM1.</title>
        <authorList>
            <person name="Kane S.R."/>
            <person name="Chakicherla A.Y."/>
            <person name="Chain P.S.G."/>
            <person name="Schmidt R."/>
            <person name="Shin M.W."/>
            <person name="Legler T.C."/>
            <person name="Scow K.M."/>
            <person name="Larimer F.W."/>
            <person name="Lucas S.M."/>
            <person name="Richardson P.M."/>
            <person name="Hristova K.R."/>
        </authorList>
    </citation>
    <scope>NUCLEOTIDE SEQUENCE [LARGE SCALE GENOMIC DNA]</scope>
    <source>
        <strain evidence="3">ATCC BAA-1232 / LMG 22953 / PM1</strain>
    </source>
</reference>
<feature type="signal peptide" evidence="1">
    <location>
        <begin position="1"/>
        <end position="23"/>
    </location>
</feature>
<feature type="chain" id="PRO_5002645549" evidence="1">
    <location>
        <begin position="24"/>
        <end position="209"/>
    </location>
</feature>
<dbReference type="Gene3D" id="3.10.450.710">
    <property type="entry name" value="Tgt2/MlaC"/>
    <property type="match status" value="1"/>
</dbReference>
<dbReference type="KEGG" id="mpt:Mpe_A3097"/>
<dbReference type="Proteomes" id="UP000000366">
    <property type="component" value="Chromosome"/>
</dbReference>
<dbReference type="PANTHER" id="PTHR36573:SF1">
    <property type="entry name" value="INTERMEMBRANE PHOSPHOLIPID TRANSPORT SYSTEM BINDING PROTEIN MLAC"/>
    <property type="match status" value="1"/>
</dbReference>
<accession>A2SKG1</accession>
<keyword evidence="1" id="KW-0732">Signal</keyword>
<dbReference type="HOGENOM" id="CLU_094502_3_1_4"/>
<dbReference type="eggNOG" id="COG2854">
    <property type="taxonomic scope" value="Bacteria"/>
</dbReference>
<dbReference type="RefSeq" id="WP_011830673.1">
    <property type="nucleotide sequence ID" value="NC_008825.1"/>
</dbReference>
<organism evidence="2 3">
    <name type="scientific">Methylibium petroleiphilum (strain ATCC BAA-1232 / LMG 22953 / PM1)</name>
    <dbReference type="NCBI Taxonomy" id="420662"/>
    <lineage>
        <taxon>Bacteria</taxon>
        <taxon>Pseudomonadati</taxon>
        <taxon>Pseudomonadota</taxon>
        <taxon>Betaproteobacteria</taxon>
        <taxon>Burkholderiales</taxon>
        <taxon>Sphaerotilaceae</taxon>
        <taxon>Methylibium</taxon>
    </lineage>
</organism>
<dbReference type="InterPro" id="IPR008869">
    <property type="entry name" value="MlaC/ttg2D"/>
</dbReference>
<dbReference type="AlphaFoldDB" id="A2SKG1"/>
<gene>
    <name evidence="2" type="ordered locus">Mpe_A3097</name>
</gene>
<protein>
    <submittedName>
        <fullName evidence="2">Putative toluene tolerance protein</fullName>
    </submittedName>
</protein>
<evidence type="ECO:0000313" key="3">
    <source>
        <dbReference type="Proteomes" id="UP000000366"/>
    </source>
</evidence>
<name>A2SKG1_METPP</name>
<dbReference type="InterPro" id="IPR042245">
    <property type="entry name" value="Tgt2/MlaC_sf"/>
</dbReference>